<sequence>MNKETYERLVIDVTQFDAEDIITTSGEEPPVPIQHSTHMGRFEHGLGLPLGF</sequence>
<name>A0A934WSW5_9FIRM</name>
<reference evidence="1" key="1">
    <citation type="submission" date="2021-01" db="EMBL/GenBank/DDBJ databases">
        <title>Genome public.</title>
        <authorList>
            <person name="Liu C."/>
            <person name="Sun Q."/>
        </authorList>
    </citation>
    <scope>NUCLEOTIDE SEQUENCE</scope>
    <source>
        <strain evidence="1">M6</strain>
    </source>
</reference>
<protein>
    <submittedName>
        <fullName evidence="1">Uncharacterized protein</fullName>
    </submittedName>
</protein>
<dbReference type="RefSeq" id="WP_201428030.1">
    <property type="nucleotide sequence ID" value="NZ_JAEQMG010000122.1"/>
</dbReference>
<comment type="caution">
    <text evidence="1">The sequence shown here is derived from an EMBL/GenBank/DDBJ whole genome shotgun (WGS) entry which is preliminary data.</text>
</comment>
<keyword evidence="2" id="KW-1185">Reference proteome</keyword>
<gene>
    <name evidence="1" type="ORF">JKK62_11600</name>
</gene>
<evidence type="ECO:0000313" key="2">
    <source>
        <dbReference type="Proteomes" id="UP000633365"/>
    </source>
</evidence>
<dbReference type="EMBL" id="JAEQMG010000122">
    <property type="protein sequence ID" value="MBK6089275.1"/>
    <property type="molecule type" value="Genomic_DNA"/>
</dbReference>
<evidence type="ECO:0000313" key="1">
    <source>
        <dbReference type="EMBL" id="MBK6089275.1"/>
    </source>
</evidence>
<organism evidence="1 2">
    <name type="scientific">Ruminococcus difficilis</name>
    <dbReference type="NCBI Taxonomy" id="2763069"/>
    <lineage>
        <taxon>Bacteria</taxon>
        <taxon>Bacillati</taxon>
        <taxon>Bacillota</taxon>
        <taxon>Clostridia</taxon>
        <taxon>Eubacteriales</taxon>
        <taxon>Oscillospiraceae</taxon>
        <taxon>Ruminococcus</taxon>
    </lineage>
</organism>
<proteinExistence type="predicted"/>
<accession>A0A934WSW5</accession>
<dbReference type="Proteomes" id="UP000633365">
    <property type="component" value="Unassembled WGS sequence"/>
</dbReference>
<dbReference type="AlphaFoldDB" id="A0A934WSW5"/>